<dbReference type="SFLD" id="SFLDG01084">
    <property type="entry name" value="Uncharacterised_Radical_SAM_Su"/>
    <property type="match status" value="1"/>
</dbReference>
<evidence type="ECO:0000256" key="3">
    <source>
        <dbReference type="ARBA" id="ARBA00023014"/>
    </source>
</evidence>
<keyword evidence="6" id="KW-1185">Reference proteome</keyword>
<gene>
    <name evidence="5" type="ORF">SAMN02745885_00468</name>
</gene>
<dbReference type="Pfam" id="PF04055">
    <property type="entry name" value="Radical_SAM"/>
    <property type="match status" value="1"/>
</dbReference>
<evidence type="ECO:0000313" key="6">
    <source>
        <dbReference type="Proteomes" id="UP000189933"/>
    </source>
</evidence>
<dbReference type="CDD" id="cd01335">
    <property type="entry name" value="Radical_SAM"/>
    <property type="match status" value="1"/>
</dbReference>
<feature type="domain" description="Radical SAM core" evidence="4">
    <location>
        <begin position="45"/>
        <end position="214"/>
    </location>
</feature>
<dbReference type="EMBL" id="FUXM01000003">
    <property type="protein sequence ID" value="SJZ62914.1"/>
    <property type="molecule type" value="Genomic_DNA"/>
</dbReference>
<protein>
    <submittedName>
        <fullName evidence="5">DNA repair photolyase</fullName>
    </submittedName>
</protein>
<dbReference type="GO" id="GO:0046872">
    <property type="term" value="F:metal ion binding"/>
    <property type="evidence" value="ECO:0007669"/>
    <property type="project" value="UniProtKB-KW"/>
</dbReference>
<evidence type="ECO:0000313" key="5">
    <source>
        <dbReference type="EMBL" id="SJZ62914.1"/>
    </source>
</evidence>
<dbReference type="Proteomes" id="UP000189933">
    <property type="component" value="Unassembled WGS sequence"/>
</dbReference>
<dbReference type="GO" id="GO:0016829">
    <property type="term" value="F:lyase activity"/>
    <property type="evidence" value="ECO:0007669"/>
    <property type="project" value="UniProtKB-KW"/>
</dbReference>
<organism evidence="5 6">
    <name type="scientific">Carboxydocella sporoproducens DSM 16521</name>
    <dbReference type="NCBI Taxonomy" id="1121270"/>
    <lineage>
        <taxon>Bacteria</taxon>
        <taxon>Bacillati</taxon>
        <taxon>Bacillota</taxon>
        <taxon>Clostridia</taxon>
        <taxon>Eubacteriales</taxon>
        <taxon>Clostridiales Family XVI. Incertae Sedis</taxon>
        <taxon>Carboxydocella</taxon>
    </lineage>
</organism>
<dbReference type="InterPro" id="IPR040086">
    <property type="entry name" value="MJ0683-like"/>
</dbReference>
<dbReference type="GO" id="GO:0051536">
    <property type="term" value="F:iron-sulfur cluster binding"/>
    <property type="evidence" value="ECO:0007669"/>
    <property type="project" value="UniProtKB-KW"/>
</dbReference>
<dbReference type="SUPFAM" id="SSF102114">
    <property type="entry name" value="Radical SAM enzymes"/>
    <property type="match status" value="1"/>
</dbReference>
<dbReference type="InterPro" id="IPR007197">
    <property type="entry name" value="rSAM"/>
</dbReference>
<proteinExistence type="predicted"/>
<dbReference type="AlphaFoldDB" id="A0A1T4M890"/>
<dbReference type="Gene3D" id="3.80.30.30">
    <property type="match status" value="1"/>
</dbReference>
<accession>A0A1T4M890</accession>
<dbReference type="InterPro" id="IPR058240">
    <property type="entry name" value="rSAM_sf"/>
</dbReference>
<keyword evidence="5" id="KW-0456">Lyase</keyword>
<keyword evidence="2" id="KW-0408">Iron</keyword>
<reference evidence="6" key="1">
    <citation type="submission" date="2017-02" db="EMBL/GenBank/DDBJ databases">
        <authorList>
            <person name="Varghese N."/>
            <person name="Submissions S."/>
        </authorList>
    </citation>
    <scope>NUCLEOTIDE SEQUENCE [LARGE SCALE GENOMIC DNA]</scope>
    <source>
        <strain evidence="6">DSM 16521</strain>
    </source>
</reference>
<evidence type="ECO:0000259" key="4">
    <source>
        <dbReference type="Pfam" id="PF04055"/>
    </source>
</evidence>
<evidence type="ECO:0000256" key="2">
    <source>
        <dbReference type="ARBA" id="ARBA00023004"/>
    </source>
</evidence>
<keyword evidence="3" id="KW-0411">Iron-sulfur</keyword>
<dbReference type="SFLD" id="SFLDS00029">
    <property type="entry name" value="Radical_SAM"/>
    <property type="match status" value="1"/>
</dbReference>
<sequence length="379" mass="43373">MKKGKAEYEYPVIPAPVPHILVDSKKDLHGWWPGKRECTAERMLINPYNGCTHDCPYCYAHSFWGYFHLYATQRVVTVCQDFDRIVARQLDSLQVAACGYLSPVTDPFQPLNRVYKLSEKIIRVFVERNLPIEFITKNQVTDESLAWMSKQQHCFGQVSLLTPDEDLRRKLVPGGAPVPVLLDNLRRIREAGLFAVVRLDPILPGLTDDQEMIEELCQVARAAGASHLVASCLDIPLALKNRIWQWIELSWPDLAQYWARLYNERIGASWHADLGYRRELFNRVKKAALKHGLSFALCMEYRPDGQGLNREFATTRNCEGIDIPIYIRRGQHFEPVACDGACLTCQQPVCGLPELAGGGAWKLKDYRRWSRIISQEDEI</sequence>
<dbReference type="PANTHER" id="PTHR43432">
    <property type="entry name" value="SLR0285 PROTEIN"/>
    <property type="match status" value="1"/>
</dbReference>
<evidence type="ECO:0000256" key="1">
    <source>
        <dbReference type="ARBA" id="ARBA00022723"/>
    </source>
</evidence>
<dbReference type="PANTHER" id="PTHR43432:SF3">
    <property type="entry name" value="SLR0285 PROTEIN"/>
    <property type="match status" value="1"/>
</dbReference>
<name>A0A1T4M890_9FIRM</name>
<keyword evidence="1" id="KW-0479">Metal-binding</keyword>